<evidence type="ECO:0000259" key="1">
    <source>
        <dbReference type="Pfam" id="PF18838"/>
    </source>
</evidence>
<protein>
    <recommendedName>
        <fullName evidence="1">Large polyvalent protein associated domain-containing protein</fullName>
    </recommendedName>
</protein>
<reference evidence="2" key="1">
    <citation type="submission" date="2020-03" db="EMBL/GenBank/DDBJ databases">
        <title>The deep terrestrial virosphere.</title>
        <authorList>
            <person name="Holmfeldt K."/>
            <person name="Nilsson E."/>
            <person name="Simone D."/>
            <person name="Lopez-Fernandez M."/>
            <person name="Wu X."/>
            <person name="de Brujin I."/>
            <person name="Lundin D."/>
            <person name="Andersson A."/>
            <person name="Bertilsson S."/>
            <person name="Dopson M."/>
        </authorList>
    </citation>
    <scope>NUCLEOTIDE SEQUENCE</scope>
    <source>
        <strain evidence="2">MM415A00710</strain>
    </source>
</reference>
<organism evidence="2">
    <name type="scientific">viral metagenome</name>
    <dbReference type="NCBI Taxonomy" id="1070528"/>
    <lineage>
        <taxon>unclassified sequences</taxon>
        <taxon>metagenomes</taxon>
        <taxon>organismal metagenomes</taxon>
    </lineage>
</organism>
<proteinExistence type="predicted"/>
<dbReference type="InterPro" id="IPR040696">
    <property type="entry name" value="LPD23"/>
</dbReference>
<dbReference type="Pfam" id="PF18838">
    <property type="entry name" value="LPD23"/>
    <property type="match status" value="1"/>
</dbReference>
<sequence length="408" mass="46172">MAERLIIDNPEELLRLQGISNADVMKKVITEFGTKAWDQFLDDITRKRDLKNISPMSRQEVMNDPAMVQKIMEIGLMPEAGILGGVKGAKALERLGRKAKLVSPKLKPSDRVKTLYAEDIELKPEVMAEISKVANMDLSTGKIHSYKMGEKGIYNHADIAVKHNMPNETTIPGFLNKKGEFLVQYQDDLVKVNKPYTSPLKQAILDTHRGADPEKVWKETGWTQDPQGKWMFRIDDSKAKLHVSKPNRRIGDSFFDANLEDILDHPELYKAYPEFKNMRVVASENVKPLSASFNGNEIWIGADTPANLSKSTLLHEINHAVAAKEGLVKGGVSPSRTAEYAPVWDDVKKQWTHPSFEDARRRYTNAAGEIYAREEEVGFKGMPGTMEKIPRKDWIVRKGMAEMSRKRK</sequence>
<evidence type="ECO:0000313" key="2">
    <source>
        <dbReference type="EMBL" id="QJA80470.1"/>
    </source>
</evidence>
<dbReference type="EMBL" id="MT142423">
    <property type="protein sequence ID" value="QJA80470.1"/>
    <property type="molecule type" value="Genomic_DNA"/>
</dbReference>
<accession>A0A6M3KF35</accession>
<feature type="domain" description="Large polyvalent protein associated" evidence="1">
    <location>
        <begin position="199"/>
        <end position="242"/>
    </location>
</feature>
<dbReference type="AlphaFoldDB" id="A0A6M3KF35"/>
<gene>
    <name evidence="2" type="ORF">MM415A00710_0020</name>
</gene>
<name>A0A6M3KF35_9ZZZZ</name>